<proteinExistence type="predicted"/>
<evidence type="ECO:0000313" key="7">
    <source>
        <dbReference type="Proteomes" id="UP000663879"/>
    </source>
</evidence>
<organism evidence="6 7">
    <name type="scientific">Brachionus calyciflorus</name>
    <dbReference type="NCBI Taxonomy" id="104777"/>
    <lineage>
        <taxon>Eukaryota</taxon>
        <taxon>Metazoa</taxon>
        <taxon>Spiralia</taxon>
        <taxon>Gnathifera</taxon>
        <taxon>Rotifera</taxon>
        <taxon>Eurotatoria</taxon>
        <taxon>Monogononta</taxon>
        <taxon>Pseudotrocha</taxon>
        <taxon>Ploima</taxon>
        <taxon>Brachionidae</taxon>
        <taxon>Brachionus</taxon>
    </lineage>
</organism>
<evidence type="ECO:0000313" key="6">
    <source>
        <dbReference type="EMBL" id="CAF1040763.1"/>
    </source>
</evidence>
<dbReference type="GO" id="GO:0000209">
    <property type="term" value="P:protein polyubiquitination"/>
    <property type="evidence" value="ECO:0007669"/>
    <property type="project" value="TreeGrafter"/>
</dbReference>
<name>A0A814JVF4_9BILA</name>
<dbReference type="InterPro" id="IPR052249">
    <property type="entry name" value="Roquin_domain"/>
</dbReference>
<evidence type="ECO:0000256" key="1">
    <source>
        <dbReference type="ARBA" id="ARBA00000900"/>
    </source>
</evidence>
<dbReference type="GO" id="GO:0061630">
    <property type="term" value="F:ubiquitin protein ligase activity"/>
    <property type="evidence" value="ECO:0007669"/>
    <property type="project" value="UniProtKB-EC"/>
</dbReference>
<dbReference type="GO" id="GO:0010494">
    <property type="term" value="C:cytoplasmic stress granule"/>
    <property type="evidence" value="ECO:0007669"/>
    <property type="project" value="TreeGrafter"/>
</dbReference>
<dbReference type="PANTHER" id="PTHR13139">
    <property type="entry name" value="RING FINGER AND CCCH-TYPE ZINC FINGER DOMAIN-CONTAINING PROTEIN"/>
    <property type="match status" value="1"/>
</dbReference>
<evidence type="ECO:0000259" key="5">
    <source>
        <dbReference type="Pfam" id="PF21206"/>
    </source>
</evidence>
<reference evidence="6" key="1">
    <citation type="submission" date="2021-02" db="EMBL/GenBank/DDBJ databases">
        <authorList>
            <person name="Nowell W R."/>
        </authorList>
    </citation>
    <scope>NUCLEOTIDE SEQUENCE</scope>
    <source>
        <strain evidence="6">Ploen Becks lab</strain>
    </source>
</reference>
<evidence type="ECO:0000256" key="2">
    <source>
        <dbReference type="ARBA" id="ARBA00012483"/>
    </source>
</evidence>
<dbReference type="GO" id="GO:0006511">
    <property type="term" value="P:ubiquitin-dependent protein catabolic process"/>
    <property type="evidence" value="ECO:0007669"/>
    <property type="project" value="TreeGrafter"/>
</dbReference>
<feature type="domain" description="Roquin 1/2-like ROQ" evidence="5">
    <location>
        <begin position="236"/>
        <end position="320"/>
    </location>
</feature>
<sequence length="708" mass="80931">MDFDNNRDLDFTNERSEDLENTSINLSNIQNEFQNLNLKEYSTNADLLSKIILSSQSACLKTGSSLSESNNSENTIKINEDDLIDRNDLLKRIFQEFIDKNECIIDNSQSLFVTKNSRLSKSIQRKLVNLNQSLSIGLNDSTNSSDLFDLMSNTVTTNDTNLLIEKSKNNQDYKKKIFRFLRALVERVLIDALSFYDQYINQIQQQELMASQSSSLNSTQSSSFSSTNLNNPTSKLWIEIRNRGCQFLGPQMQDDVLRLTLHALETVNRMSRKVLVLYVVHMLKKHYPKASKTSVGHVIQLLYRAGCFIVEKRDNDSSLMELRKEFTKYPALRKQHDMQIIQIALESGIRMSPEQWSQKLFGDSTHKSEMQSIIDKIQSQQTLDKLIQDFYDKVQVGSQSVYANQAEPLINSLFLAVKVDLEYFDSINFEKKIIFPNEKITRNSIESPNNIGSGGESLSSEDDDFSFDDLMTDFEMNESYQKFMALPQAKITWSLLTDCMKRTVRILTTHLDYTSKMSNVLQVKNQNLNNNKMSISLRPSGQSSQQNLNIMINGLVTPQMNNNQNFLLPMGPGINKPNMISKNKFSNQIKSNQKPRNDEFIMNRSNNNCNQFNFGSGFTANDLGFGFSSNNKIWSDETASVSSNSSSCFNSKNKIGFSSRNSFNGHNNLTNARAFQDQNPYQNNLFDSNSIMMNAFQSDQQFYPKLNL</sequence>
<dbReference type="EMBL" id="CAJNOC010005036">
    <property type="protein sequence ID" value="CAF1040763.1"/>
    <property type="molecule type" value="Genomic_DNA"/>
</dbReference>
<dbReference type="EC" id="2.3.2.27" evidence="2"/>
<comment type="caution">
    <text evidence="6">The sequence shown here is derived from an EMBL/GenBank/DDBJ whole genome shotgun (WGS) entry which is preliminary data.</text>
</comment>
<dbReference type="Pfam" id="PF21206">
    <property type="entry name" value="Roquin_1_2-like_ROQ"/>
    <property type="match status" value="1"/>
</dbReference>
<dbReference type="InterPro" id="IPR048575">
    <property type="entry name" value="Roquin_1_2-like_ROQ"/>
</dbReference>
<dbReference type="GO" id="GO:0003725">
    <property type="term" value="F:double-stranded RNA binding"/>
    <property type="evidence" value="ECO:0007669"/>
    <property type="project" value="TreeGrafter"/>
</dbReference>
<evidence type="ECO:0000259" key="4">
    <source>
        <dbReference type="Pfam" id="PF18386"/>
    </source>
</evidence>
<gene>
    <name evidence="6" type="ORF">OXX778_LOCUS18338</name>
</gene>
<keyword evidence="7" id="KW-1185">Reference proteome</keyword>
<feature type="domain" description="Roquin II" evidence="4">
    <location>
        <begin position="325"/>
        <end position="379"/>
    </location>
</feature>
<feature type="non-terminal residue" evidence="6">
    <location>
        <position position="1"/>
    </location>
</feature>
<comment type="catalytic activity">
    <reaction evidence="1">
        <text>S-ubiquitinyl-[E2 ubiquitin-conjugating enzyme]-L-cysteine + [acceptor protein]-L-lysine = [E2 ubiquitin-conjugating enzyme]-L-cysteine + N(6)-ubiquitinyl-[acceptor protein]-L-lysine.</text>
        <dbReference type="EC" id="2.3.2.27"/>
    </reaction>
</comment>
<dbReference type="GO" id="GO:0003729">
    <property type="term" value="F:mRNA binding"/>
    <property type="evidence" value="ECO:0007669"/>
    <property type="project" value="TreeGrafter"/>
</dbReference>
<dbReference type="Gene3D" id="1.20.120.1790">
    <property type="match status" value="1"/>
</dbReference>
<dbReference type="InterPro" id="IPR041523">
    <property type="entry name" value="ROQ_II"/>
</dbReference>
<protein>
    <recommendedName>
        <fullName evidence="2">RING-type E3 ubiquitin transferase</fullName>
        <ecNumber evidence="2">2.3.2.27</ecNumber>
    </recommendedName>
</protein>
<keyword evidence="3" id="KW-0808">Transferase</keyword>
<dbReference type="GO" id="GO:0035613">
    <property type="term" value="F:RNA stem-loop binding"/>
    <property type="evidence" value="ECO:0007669"/>
    <property type="project" value="TreeGrafter"/>
</dbReference>
<accession>A0A814JVF4</accession>
<dbReference type="AlphaFoldDB" id="A0A814JVF4"/>
<dbReference type="PANTHER" id="PTHR13139:SF54">
    <property type="entry name" value="RING-TYPE E3 UBIQUITIN TRANSFERASE"/>
    <property type="match status" value="1"/>
</dbReference>
<dbReference type="Proteomes" id="UP000663879">
    <property type="component" value="Unassembled WGS sequence"/>
</dbReference>
<dbReference type="GO" id="GO:0000288">
    <property type="term" value="P:nuclear-transcribed mRNA catabolic process, deadenylation-dependent decay"/>
    <property type="evidence" value="ECO:0007669"/>
    <property type="project" value="TreeGrafter"/>
</dbReference>
<dbReference type="Pfam" id="PF18386">
    <property type="entry name" value="ROQ_II"/>
    <property type="match status" value="1"/>
</dbReference>
<dbReference type="OrthoDB" id="10067217at2759"/>
<evidence type="ECO:0000256" key="3">
    <source>
        <dbReference type="ARBA" id="ARBA00022679"/>
    </source>
</evidence>